<dbReference type="EMBL" id="QBKT01000009">
    <property type="protein sequence ID" value="PTX59497.1"/>
    <property type="molecule type" value="Genomic_DNA"/>
</dbReference>
<dbReference type="AlphaFoldDB" id="A0A2T6BU50"/>
<dbReference type="RefSeq" id="WP_108116180.1">
    <property type="nucleotide sequence ID" value="NZ_QBKT01000009.1"/>
</dbReference>
<comment type="caution">
    <text evidence="1">The sequence shown here is derived from an EMBL/GenBank/DDBJ whole genome shotgun (WGS) entry which is preliminary data.</text>
</comment>
<dbReference type="Proteomes" id="UP000244090">
    <property type="component" value="Unassembled WGS sequence"/>
</dbReference>
<protein>
    <submittedName>
        <fullName evidence="1">Uncharacterized protein</fullName>
    </submittedName>
</protein>
<reference evidence="1 2" key="1">
    <citation type="submission" date="2018-04" db="EMBL/GenBank/DDBJ databases">
        <title>Genomic Encyclopedia of Archaeal and Bacterial Type Strains, Phase II (KMG-II): from individual species to whole genera.</title>
        <authorList>
            <person name="Goeker M."/>
        </authorList>
    </citation>
    <scope>NUCLEOTIDE SEQUENCE [LARGE SCALE GENOMIC DNA]</scope>
    <source>
        <strain evidence="1 2">DSM 25731</strain>
    </source>
</reference>
<keyword evidence="2" id="KW-1185">Reference proteome</keyword>
<organism evidence="1 2">
    <name type="scientific">Kordia periserrulae</name>
    <dbReference type="NCBI Taxonomy" id="701523"/>
    <lineage>
        <taxon>Bacteria</taxon>
        <taxon>Pseudomonadati</taxon>
        <taxon>Bacteroidota</taxon>
        <taxon>Flavobacteriia</taxon>
        <taxon>Flavobacteriales</taxon>
        <taxon>Flavobacteriaceae</taxon>
        <taxon>Kordia</taxon>
    </lineage>
</organism>
<dbReference type="OrthoDB" id="1445452at2"/>
<proteinExistence type="predicted"/>
<gene>
    <name evidence="1" type="ORF">C8N46_10986</name>
</gene>
<accession>A0A2T6BU50</accession>
<name>A0A2T6BU50_9FLAO</name>
<evidence type="ECO:0000313" key="1">
    <source>
        <dbReference type="EMBL" id="PTX59497.1"/>
    </source>
</evidence>
<evidence type="ECO:0000313" key="2">
    <source>
        <dbReference type="Proteomes" id="UP000244090"/>
    </source>
</evidence>
<sequence length="104" mass="10786">MKKKQVNLRQLALKKSSVASLESKGLTGGTYGTGGYQSWTGTAEPCFSDFDCGTVGCGTGDCPQETDGCPVYTDGCPPPTNNCGTIYGCGQTALYSACNGLQCY</sequence>